<organism evidence="12 13">
    <name type="scientific">Chlamydomonas incerta</name>
    <dbReference type="NCBI Taxonomy" id="51695"/>
    <lineage>
        <taxon>Eukaryota</taxon>
        <taxon>Viridiplantae</taxon>
        <taxon>Chlorophyta</taxon>
        <taxon>core chlorophytes</taxon>
        <taxon>Chlorophyceae</taxon>
        <taxon>CS clade</taxon>
        <taxon>Chlamydomonadales</taxon>
        <taxon>Chlamydomonadaceae</taxon>
        <taxon>Chlamydomonas</taxon>
    </lineage>
</organism>
<dbReference type="InterPro" id="IPR013320">
    <property type="entry name" value="ConA-like_dom_sf"/>
</dbReference>
<evidence type="ECO:0000256" key="8">
    <source>
        <dbReference type="ARBA" id="ARBA00023316"/>
    </source>
</evidence>
<dbReference type="PANTHER" id="PTHR31361:SF1">
    <property type="entry name" value="BETA-GLUCAN SYNTHESIS-ASSOCIATED PROTEIN KRE6-RELATED"/>
    <property type="match status" value="1"/>
</dbReference>
<dbReference type="GO" id="GO:0071555">
    <property type="term" value="P:cell wall organization"/>
    <property type="evidence" value="ECO:0007669"/>
    <property type="project" value="UniProtKB-KW"/>
</dbReference>
<reference evidence="12" key="1">
    <citation type="journal article" date="2020" name="bioRxiv">
        <title>Comparative genomics of Chlamydomonas.</title>
        <authorList>
            <person name="Craig R.J."/>
            <person name="Hasan A.R."/>
            <person name="Ness R.W."/>
            <person name="Keightley P.D."/>
        </authorList>
    </citation>
    <scope>NUCLEOTIDE SEQUENCE</scope>
    <source>
        <strain evidence="12">SAG 7.73</strain>
    </source>
</reference>
<feature type="region of interest" description="Disordered" evidence="9">
    <location>
        <begin position="510"/>
        <end position="536"/>
    </location>
</feature>
<dbReference type="Proteomes" id="UP000650467">
    <property type="component" value="Unassembled WGS sequence"/>
</dbReference>
<evidence type="ECO:0000256" key="9">
    <source>
        <dbReference type="SAM" id="MobiDB-lite"/>
    </source>
</evidence>
<evidence type="ECO:0000313" key="13">
    <source>
        <dbReference type="Proteomes" id="UP000650467"/>
    </source>
</evidence>
<gene>
    <name evidence="12" type="ORF">HXX76_000535</name>
</gene>
<dbReference type="GO" id="GO:0005789">
    <property type="term" value="C:endoplasmic reticulum membrane"/>
    <property type="evidence" value="ECO:0007669"/>
    <property type="project" value="TreeGrafter"/>
</dbReference>
<evidence type="ECO:0000256" key="3">
    <source>
        <dbReference type="ARBA" id="ARBA00022692"/>
    </source>
</evidence>
<protein>
    <recommendedName>
        <fullName evidence="11">GH16 domain-containing protein</fullName>
    </recommendedName>
</protein>
<dbReference type="Pfam" id="PF03935">
    <property type="entry name" value="SKN1_KRE6_Sbg1"/>
    <property type="match status" value="1"/>
</dbReference>
<keyword evidence="4" id="KW-0735">Signal-anchor</keyword>
<dbReference type="OrthoDB" id="522664at2759"/>
<dbReference type="AlphaFoldDB" id="A0A835WEF9"/>
<evidence type="ECO:0000256" key="10">
    <source>
        <dbReference type="SAM" id="Phobius"/>
    </source>
</evidence>
<dbReference type="GO" id="GO:0015926">
    <property type="term" value="F:glucosidase activity"/>
    <property type="evidence" value="ECO:0007669"/>
    <property type="project" value="TreeGrafter"/>
</dbReference>
<dbReference type="PROSITE" id="PS51762">
    <property type="entry name" value="GH16_2"/>
    <property type="match status" value="1"/>
</dbReference>
<keyword evidence="6 10" id="KW-0472">Membrane</keyword>
<feature type="domain" description="GH16" evidence="11">
    <location>
        <begin position="1"/>
        <end position="363"/>
    </location>
</feature>
<evidence type="ECO:0000256" key="6">
    <source>
        <dbReference type="ARBA" id="ARBA00023136"/>
    </source>
</evidence>
<comment type="subcellular location">
    <subcellularLocation>
        <location evidence="1">Membrane</location>
        <topology evidence="1">Single-pass type II membrane protein</topology>
    </subcellularLocation>
</comment>
<accession>A0A835WEF9</accession>
<evidence type="ECO:0000313" key="12">
    <source>
        <dbReference type="EMBL" id="KAG2445932.1"/>
    </source>
</evidence>
<dbReference type="GO" id="GO:0005886">
    <property type="term" value="C:plasma membrane"/>
    <property type="evidence" value="ECO:0007669"/>
    <property type="project" value="TreeGrafter"/>
</dbReference>
<comment type="similarity">
    <text evidence="2">Belongs to the SKN1/KRE6 family.</text>
</comment>
<keyword evidence="3 10" id="KW-0812">Transmembrane</keyword>
<evidence type="ECO:0000256" key="2">
    <source>
        <dbReference type="ARBA" id="ARBA00010962"/>
    </source>
</evidence>
<dbReference type="InterPro" id="IPR000757">
    <property type="entry name" value="Beta-glucanase-like"/>
</dbReference>
<sequence>MILVFSDEFNSKWRDFGPGKDAKWQALDLMYVNDDKAMFRKEAVTIKNGKAVLTASRTTSKGPYSAPWGDQEAEAEYTSGMLQGWNKFCFTGGYMEARLKLPGDDVHGGFWPAIFTLGNLGRAGYLRSTDGMWPFSYDSCDRNAVAQQPWSDHVGQRINACNSTKGRGAVEIDLLEVGVWQSNNPQLSTSLAIAPVLPVGLHWLDVEGGVYFPTYSDPTLYSSPNGWVGVNSYMTNKTLANGTTVEVFMPRPGTRVADSMSATHALNASHFTDFYVYGFDWKPKEYIRWYINGKLIYEINQKALRAASNLANQSVGERLIPVDPQYININLAMSNSFAAISPNLPLPSSMEIDYIRVYQSRDSINVGCDKPDFPSQDYINNNVARYKINLAGYEDFVGDSRVMGPTMEPQEEPTDYTPVIVGLVVSFTCAFLIAGGVGYWLWRRKKQREAAAAAEAEAAKSGFKPEPAPTLPEQPQQKHWLIRFTTGLWVGAGANTRAKVTQPRVARLSGAGDQQLQVQVHPQPPRGPAKVVPMLV</sequence>
<dbReference type="Gene3D" id="2.60.120.200">
    <property type="match status" value="1"/>
</dbReference>
<dbReference type="EMBL" id="JAEHOC010000001">
    <property type="protein sequence ID" value="KAG2445932.1"/>
    <property type="molecule type" value="Genomic_DNA"/>
</dbReference>
<feature type="transmembrane region" description="Helical" evidence="10">
    <location>
        <begin position="419"/>
        <end position="442"/>
    </location>
</feature>
<dbReference type="InterPro" id="IPR005629">
    <property type="entry name" value="Skn1/Kre6/Sbg1"/>
</dbReference>
<keyword evidence="8" id="KW-0961">Cell wall biogenesis/degradation</keyword>
<dbReference type="GO" id="GO:0006078">
    <property type="term" value="P:(1-&gt;6)-beta-D-glucan biosynthetic process"/>
    <property type="evidence" value="ECO:0007669"/>
    <property type="project" value="TreeGrafter"/>
</dbReference>
<dbReference type="SUPFAM" id="SSF49899">
    <property type="entry name" value="Concanavalin A-like lectins/glucanases"/>
    <property type="match status" value="1"/>
</dbReference>
<evidence type="ECO:0000259" key="11">
    <source>
        <dbReference type="PROSITE" id="PS51762"/>
    </source>
</evidence>
<name>A0A835WEF9_CHLIN</name>
<proteinExistence type="inferred from homology"/>
<evidence type="ECO:0000256" key="7">
    <source>
        <dbReference type="ARBA" id="ARBA00023180"/>
    </source>
</evidence>
<keyword evidence="5 10" id="KW-1133">Transmembrane helix</keyword>
<keyword evidence="7" id="KW-0325">Glycoprotein</keyword>
<evidence type="ECO:0000256" key="5">
    <source>
        <dbReference type="ARBA" id="ARBA00022989"/>
    </source>
</evidence>
<comment type="caution">
    <text evidence="12">The sequence shown here is derived from an EMBL/GenBank/DDBJ whole genome shotgun (WGS) entry which is preliminary data.</text>
</comment>
<evidence type="ECO:0000256" key="1">
    <source>
        <dbReference type="ARBA" id="ARBA00004606"/>
    </source>
</evidence>
<evidence type="ECO:0000256" key="4">
    <source>
        <dbReference type="ARBA" id="ARBA00022968"/>
    </source>
</evidence>
<keyword evidence="13" id="KW-1185">Reference proteome</keyword>
<dbReference type="PANTHER" id="PTHR31361">
    <property type="entry name" value="BETA-GLUCAN SYNTHESIS-ASSOCIATED PROTEIN KRE6-RELATED"/>
    <property type="match status" value="1"/>
</dbReference>